<keyword evidence="4" id="KW-0808">Transferase</keyword>
<dbReference type="SMART" id="SM00261">
    <property type="entry name" value="FU"/>
    <property type="match status" value="16"/>
</dbReference>
<keyword evidence="2" id="KW-0732">Signal</keyword>
<dbReference type="SUPFAM" id="SSF57184">
    <property type="entry name" value="Growth factor receptor domain"/>
    <property type="match status" value="7"/>
</dbReference>
<keyword evidence="1" id="KW-0812">Transmembrane</keyword>
<evidence type="ECO:0000256" key="1">
    <source>
        <dbReference type="SAM" id="Phobius"/>
    </source>
</evidence>
<keyword evidence="1" id="KW-1133">Transmembrane helix</keyword>
<feature type="domain" description="Protein kinase" evidence="3">
    <location>
        <begin position="1759"/>
        <end position="2035"/>
    </location>
</feature>
<dbReference type="Gene3D" id="1.10.510.10">
    <property type="entry name" value="Transferase(Phosphotransferase) domain 1"/>
    <property type="match status" value="1"/>
</dbReference>
<dbReference type="PANTHER" id="PTHR45756:SF1">
    <property type="entry name" value="PROTEIN KINASE DOMAIN CONTAINING PROTEIN"/>
    <property type="match status" value="1"/>
</dbReference>
<dbReference type="SUPFAM" id="SSF56112">
    <property type="entry name" value="Protein kinase-like (PK-like)"/>
    <property type="match status" value="1"/>
</dbReference>
<dbReference type="GO" id="GO:0005524">
    <property type="term" value="F:ATP binding"/>
    <property type="evidence" value="ECO:0007669"/>
    <property type="project" value="InterPro"/>
</dbReference>
<dbReference type="Gene3D" id="2.10.220.10">
    <property type="entry name" value="Hormone Receptor, Insulin-like Growth Factor Receptor 1, Chain A, domain 2"/>
    <property type="match status" value="10"/>
</dbReference>
<dbReference type="InterPro" id="IPR008271">
    <property type="entry name" value="Ser/Thr_kinase_AS"/>
</dbReference>
<dbReference type="CDD" id="cd00064">
    <property type="entry name" value="FU"/>
    <property type="match status" value="5"/>
</dbReference>
<dbReference type="PROSITE" id="PS50011">
    <property type="entry name" value="PROTEIN_KINASE_DOM"/>
    <property type="match status" value="1"/>
</dbReference>
<dbReference type="EMBL" id="KB932222">
    <property type="protein sequence ID" value="KCV67411.1"/>
    <property type="molecule type" value="Genomic_DNA"/>
</dbReference>
<dbReference type="InterPro" id="IPR006212">
    <property type="entry name" value="Furin_repeat"/>
</dbReference>
<keyword evidence="4" id="KW-0418">Kinase</keyword>
<sequence length="2044" mass="207332">MVAQHTGRRLRALAPLSSPLPALLPLLPLLLLALLGLARGQDVFLHAAPHEALGASGPAAFVTGPGEPSVAVTHPSRDLVVGHMQNVDLHAASEVRWGAFFGLLTHGLSCPRPGGLADAQLMCLPLGGSPGIVAVEHTTTAVAIFTSPEEHRLPGPGTELLAGVGVSATTVDLLGLTGSPSEPERSIYLATLGPAGLQPVRGNFFPVSGPAFAIPGPGRSFFLSGGRRFVHLILDGLGGAQSSGSSLSASIVSMAATRVVSSAATCPEHMDLVLLLDNKLVFVYHCQGLSERAGLSTAILPSGSLADGARLLAPSALAMDDSPGPLYLVTPGSADPADRLWLAHIQGDTFTWRRVVLPPAVTDLTDLRLVRLQRSPSDSMRWTLVAGRTVLFPSDDFRCQDDHTIVCDAAGGSSGAPAGWTCAPGHAASPFVSPDHLCAGCASGWYLSKPAEEAPFSRPGHSCRICPQANCRTCTAEHCLVCSAGFNPLAGVCRPAGMPSPDVYSTVPVGEPLPGLGPGDRVTAIGATRLAPEPGTGSPVLPAADSALVTGMLLFTEHRKSYFLPAADITRPGKAPPEPISLFDGALPVPVVSVAEVGPLQRDGGLLHVVLLCGQDQVLRHVWLSCAGPGPCAATGAGLLDTLPSSQCSGVRRLDPRRFLVYDGPRRLSIIWVSGSSKHLAWFSIEGLDAVSLLEATGPRADPGLGDWLVWAGLGPGATAGPDFLPGSADPRQLALDGRFLGDAPPAGGMGLVPVLLSRGASTLPPELVFSRVSGPEWLVLRAPGDMRPAGRSVDVPTGRQSLGAFPGALAGPGPRGLGVLLQGLSLAHGGLEYPSALVLLADTFIGLSLLHCPGAGGPEPCALQAGLFFDLPPGLRLPSGAGPWSLAPLPVVGGSGGSGQRSVLQPGHMLTLLAFAPGPGLVTFSLALPCPAGWHGLACDPCDSGCATCDGPGPGACTSCGPGTWLHHRACLGACPMGTWSDAGAGACRDCPAACGSCASATECMSCSAGHFLLAGSCLPCDGSCAECRDASSCTVCRPGLVFLGPDEQAGSLCGGACLPGEYIGDGRCAECDHSCELCTGQATSCQVCAAGFRWVSRPAAGGAGACVPCDPGCASCTATRCLACEQPLFLTPAGACVSSCPAGSWPNGESCQPCDVSCVACVGGAADQCTRCAAGLDFIEAGPGVGACVSGCPEGQYRDAASSLCVPCDPACATCNGPSDRHCWRCLRGVLQDGDCVQDCAARHVALGGRCLPCHASCGACVGVRSTECTMCMGDLLALPAGRAPFRCVPACPASYGPSAGGCAACPGHCVGCPASSTVCAQCERGWLLDSPACVAHCPSGTSAQGALFIACHGSCNGCFGQMADQCLGCRPEAPLLVGGACHAVCPAGTFPQGQSCIPCSDTCASCSGPAPSQCTACARGRALFGGACLLGCPAGLFAEDGVCTACEASCATCASGDACASCWAWGLHGPAGLCVQSCPTGWHQCTASDRCLSCPARCAACVSADATCAAHCTQCEEGFVLSAGACHDRCPDGEFAAPGSGVCQPCGPGCRACSGSGDFCTGCEGGLLRPAEGLCASACVGASAPVDGVCLDCLAGCERCDPGPGQAGCTATGAGTLDCPTIATCSRCVAGRLLLGGTACVETCPGGYFADVDGNPGVCGACHESCAHGCTGPEKGDCERDSRRGASRIGLAVGLAVGLLLLLILLILLVLFLVRRRKKLPPQRSPADGEDATMLNTIVELALPGAILVDVGVDFRPLDEALGCGTQASVVAAQAVGAGVAARLGCPGIVAIKSMKTDSMKPLHVAMFQNEVALMWLLREHGHIVRLFGYSEQPPAIVMERFDCDLGALLHSEVPLTPVQLADIAQQWAAGLEAMHAHGIAHCDLKPGNVFVLQTASCWRAALGDLGTSRNLSADRSSALVLAMPELNALTVPYAAPEVITAFQRGTTLDRGCFLPSDIYAAAIMLHECLTRAVPWPGLGIHDIMAAVIGGARPGAGTMAASATDLVQAAWQEDPGRRPSAATFRQRCMALFVASGGLGDF</sequence>
<dbReference type="eggNOG" id="KOG0193">
    <property type="taxonomic scope" value="Eukaryota"/>
</dbReference>
<dbReference type="RefSeq" id="XP_009498187.1">
    <property type="nucleotide sequence ID" value="XM_009499912.1"/>
</dbReference>
<dbReference type="Pfam" id="PF00069">
    <property type="entry name" value="Pkinase"/>
    <property type="match status" value="1"/>
</dbReference>
<evidence type="ECO:0000313" key="5">
    <source>
        <dbReference type="Proteomes" id="UP000030693"/>
    </source>
</evidence>
<dbReference type="Proteomes" id="UP000030693">
    <property type="component" value="Unassembled WGS sequence"/>
</dbReference>
<dbReference type="OrthoDB" id="539158at2759"/>
<evidence type="ECO:0000259" key="3">
    <source>
        <dbReference type="PROSITE" id="PS50011"/>
    </source>
</evidence>
<reference evidence="4" key="1">
    <citation type="submission" date="2013-04" db="EMBL/GenBank/DDBJ databases">
        <title>The Genome Sequence of Fonticula alba ATCC 38817.</title>
        <authorList>
            <consortium name="The Broad Institute Genomics Platform"/>
            <person name="Russ C."/>
            <person name="Cuomo C."/>
            <person name="Burger G."/>
            <person name="Gray M.W."/>
            <person name="Holland P.W.H."/>
            <person name="King N."/>
            <person name="Lang F.B.F."/>
            <person name="Roger A.J."/>
            <person name="Ruiz-Trillo I."/>
            <person name="Brown M."/>
            <person name="Walker B."/>
            <person name="Young S."/>
            <person name="Zeng Q."/>
            <person name="Gargeya S."/>
            <person name="Fitzgerald M."/>
            <person name="Haas B."/>
            <person name="Abouelleil A."/>
            <person name="Allen A.W."/>
            <person name="Alvarado L."/>
            <person name="Arachchi H.M."/>
            <person name="Berlin A.M."/>
            <person name="Chapman S.B."/>
            <person name="Gainer-Dewar J."/>
            <person name="Goldberg J."/>
            <person name="Griggs A."/>
            <person name="Gujja S."/>
            <person name="Hansen M."/>
            <person name="Howarth C."/>
            <person name="Imamovic A."/>
            <person name="Ireland A."/>
            <person name="Larimer J."/>
            <person name="McCowan C."/>
            <person name="Murphy C."/>
            <person name="Pearson M."/>
            <person name="Poon T.W."/>
            <person name="Priest M."/>
            <person name="Roberts A."/>
            <person name="Saif S."/>
            <person name="Shea T."/>
            <person name="Sisk P."/>
            <person name="Sykes S."/>
            <person name="Wortman J."/>
            <person name="Nusbaum C."/>
            <person name="Birren B."/>
        </authorList>
    </citation>
    <scope>NUCLEOTIDE SEQUENCE [LARGE SCALE GENOMIC DNA]</scope>
    <source>
        <strain evidence="4">ATCC 38817</strain>
    </source>
</reference>
<gene>
    <name evidence="4" type="ORF">H696_06166</name>
</gene>
<dbReference type="Gene3D" id="3.30.200.20">
    <property type="entry name" value="Phosphorylase Kinase, domain 1"/>
    <property type="match status" value="1"/>
</dbReference>
<dbReference type="InterPro" id="IPR053215">
    <property type="entry name" value="TKL_Ser/Thr_kinase"/>
</dbReference>
<keyword evidence="4" id="KW-0723">Serine/threonine-protein kinase</keyword>
<organism evidence="4">
    <name type="scientific">Fonticula alba</name>
    <name type="common">Slime mold</name>
    <dbReference type="NCBI Taxonomy" id="691883"/>
    <lineage>
        <taxon>Eukaryota</taxon>
        <taxon>Rotosphaerida</taxon>
        <taxon>Fonticulaceae</taxon>
        <taxon>Fonticula</taxon>
    </lineage>
</organism>
<dbReference type="eggNOG" id="KOG3525">
    <property type="taxonomic scope" value="Eukaryota"/>
</dbReference>
<protein>
    <submittedName>
        <fullName evidence="4">Serine/threonine protein kinase</fullName>
    </submittedName>
</protein>
<dbReference type="GO" id="GO:0004674">
    <property type="term" value="F:protein serine/threonine kinase activity"/>
    <property type="evidence" value="ECO:0007669"/>
    <property type="project" value="UniProtKB-KW"/>
</dbReference>
<keyword evidence="1" id="KW-0472">Membrane</keyword>
<accession>A0A058YZW2</accession>
<proteinExistence type="predicted"/>
<dbReference type="SMART" id="SM00220">
    <property type="entry name" value="S_TKc"/>
    <property type="match status" value="1"/>
</dbReference>
<dbReference type="PANTHER" id="PTHR45756">
    <property type="entry name" value="PALMITOYLTRANSFERASE"/>
    <property type="match status" value="1"/>
</dbReference>
<dbReference type="InterPro" id="IPR009030">
    <property type="entry name" value="Growth_fac_rcpt_cys_sf"/>
</dbReference>
<feature type="signal peptide" evidence="2">
    <location>
        <begin position="1"/>
        <end position="40"/>
    </location>
</feature>
<keyword evidence="5" id="KW-1185">Reference proteome</keyword>
<feature type="transmembrane region" description="Helical" evidence="1">
    <location>
        <begin position="1692"/>
        <end position="1717"/>
    </location>
</feature>
<feature type="chain" id="PRO_5001566519" evidence="2">
    <location>
        <begin position="41"/>
        <end position="2044"/>
    </location>
</feature>
<dbReference type="PROSITE" id="PS00108">
    <property type="entry name" value="PROTEIN_KINASE_ST"/>
    <property type="match status" value="1"/>
</dbReference>
<name>A0A058YZW2_FONAL</name>
<dbReference type="GeneID" id="20530891"/>
<dbReference type="InterPro" id="IPR000719">
    <property type="entry name" value="Prot_kinase_dom"/>
</dbReference>
<evidence type="ECO:0000313" key="4">
    <source>
        <dbReference type="EMBL" id="KCV67411.1"/>
    </source>
</evidence>
<evidence type="ECO:0000256" key="2">
    <source>
        <dbReference type="SAM" id="SignalP"/>
    </source>
</evidence>
<dbReference type="InterPro" id="IPR011009">
    <property type="entry name" value="Kinase-like_dom_sf"/>
</dbReference>